<feature type="chain" id="PRO_5043651355" evidence="12">
    <location>
        <begin position="24"/>
        <end position="389"/>
    </location>
</feature>
<dbReference type="PROSITE" id="PS50835">
    <property type="entry name" value="IG_LIKE"/>
    <property type="match status" value="1"/>
</dbReference>
<dbReference type="InterPro" id="IPR013106">
    <property type="entry name" value="Ig_V-set"/>
</dbReference>
<keyword evidence="7" id="KW-0325">Glycoprotein</keyword>
<name>A0AAV1Q7M1_SCOSC</name>
<evidence type="ECO:0000256" key="10">
    <source>
        <dbReference type="SAM" id="MobiDB-lite"/>
    </source>
</evidence>
<dbReference type="EMBL" id="CAWUFR010000573">
    <property type="protein sequence ID" value="CAK6979379.1"/>
    <property type="molecule type" value="Genomic_DNA"/>
</dbReference>
<dbReference type="Pfam" id="PF07686">
    <property type="entry name" value="V-set"/>
    <property type="match status" value="1"/>
</dbReference>
<dbReference type="PANTHER" id="PTHR46608:SF3">
    <property type="entry name" value="T-CELL IMMUNOGLOBULIN AND MUCIN DOMAIN-CONTAINING PROTEIN 4"/>
    <property type="match status" value="1"/>
</dbReference>
<evidence type="ECO:0000256" key="4">
    <source>
        <dbReference type="ARBA" id="ARBA00022989"/>
    </source>
</evidence>
<keyword evidence="4 11" id="KW-1133">Transmembrane helix</keyword>
<feature type="compositionally biased region" description="Polar residues" evidence="10">
    <location>
        <begin position="158"/>
        <end position="173"/>
    </location>
</feature>
<feature type="domain" description="Ig-like" evidence="13">
    <location>
        <begin position="31"/>
        <end position="130"/>
    </location>
</feature>
<evidence type="ECO:0000256" key="6">
    <source>
        <dbReference type="ARBA" id="ARBA00023157"/>
    </source>
</evidence>
<keyword evidence="8" id="KW-0393">Immunoglobulin domain</keyword>
<dbReference type="PANTHER" id="PTHR46608">
    <property type="entry name" value="T-CELL IMMUNOGLOBULIN AND MUCIN DOMAIN-CONTAINING PROTEIN 4"/>
    <property type="match status" value="1"/>
</dbReference>
<comment type="similarity">
    <text evidence="9">Belongs to the immunoglobulin superfamily. TIM family.</text>
</comment>
<gene>
    <name evidence="14" type="ORF">FSCOSCO3_A028979</name>
</gene>
<evidence type="ECO:0000259" key="13">
    <source>
        <dbReference type="PROSITE" id="PS50835"/>
    </source>
</evidence>
<feature type="signal peptide" evidence="12">
    <location>
        <begin position="1"/>
        <end position="23"/>
    </location>
</feature>
<evidence type="ECO:0000256" key="9">
    <source>
        <dbReference type="ARBA" id="ARBA00038203"/>
    </source>
</evidence>
<dbReference type="SUPFAM" id="SSF48726">
    <property type="entry name" value="Immunoglobulin"/>
    <property type="match status" value="1"/>
</dbReference>
<dbReference type="GO" id="GO:0060097">
    <property type="term" value="P:cytoskeletal rearrangement involved in phagocytosis, engulfment"/>
    <property type="evidence" value="ECO:0007669"/>
    <property type="project" value="TreeGrafter"/>
</dbReference>
<organism evidence="14 15">
    <name type="scientific">Scomber scombrus</name>
    <name type="common">Atlantic mackerel</name>
    <name type="synonym">Scomber vernalis</name>
    <dbReference type="NCBI Taxonomy" id="13677"/>
    <lineage>
        <taxon>Eukaryota</taxon>
        <taxon>Metazoa</taxon>
        <taxon>Chordata</taxon>
        <taxon>Craniata</taxon>
        <taxon>Vertebrata</taxon>
        <taxon>Euteleostomi</taxon>
        <taxon>Actinopterygii</taxon>
        <taxon>Neopterygii</taxon>
        <taxon>Teleostei</taxon>
        <taxon>Neoteleostei</taxon>
        <taxon>Acanthomorphata</taxon>
        <taxon>Pelagiaria</taxon>
        <taxon>Scombriformes</taxon>
        <taxon>Scombridae</taxon>
        <taxon>Scomber</taxon>
    </lineage>
</organism>
<evidence type="ECO:0000256" key="12">
    <source>
        <dbReference type="SAM" id="SignalP"/>
    </source>
</evidence>
<protein>
    <submittedName>
        <fullName evidence="14">Hepatitis A virus cellular receptor 1 homolog, partial</fullName>
    </submittedName>
</protein>
<dbReference type="GO" id="GO:0001786">
    <property type="term" value="F:phosphatidylserine binding"/>
    <property type="evidence" value="ECO:0007669"/>
    <property type="project" value="TreeGrafter"/>
</dbReference>
<dbReference type="Gene3D" id="2.60.40.10">
    <property type="entry name" value="Immunoglobulins"/>
    <property type="match status" value="1"/>
</dbReference>
<keyword evidence="15" id="KW-1185">Reference proteome</keyword>
<evidence type="ECO:0000313" key="15">
    <source>
        <dbReference type="Proteomes" id="UP001314229"/>
    </source>
</evidence>
<dbReference type="GO" id="GO:0016020">
    <property type="term" value="C:membrane"/>
    <property type="evidence" value="ECO:0007669"/>
    <property type="project" value="UniProtKB-SubCell"/>
</dbReference>
<dbReference type="SMART" id="SM00409">
    <property type="entry name" value="IG"/>
    <property type="match status" value="1"/>
</dbReference>
<dbReference type="InterPro" id="IPR003599">
    <property type="entry name" value="Ig_sub"/>
</dbReference>
<dbReference type="InterPro" id="IPR013783">
    <property type="entry name" value="Ig-like_fold"/>
</dbReference>
<evidence type="ECO:0000313" key="14">
    <source>
        <dbReference type="EMBL" id="CAK6979379.1"/>
    </source>
</evidence>
<dbReference type="Proteomes" id="UP001314229">
    <property type="component" value="Unassembled WGS sequence"/>
</dbReference>
<evidence type="ECO:0000256" key="1">
    <source>
        <dbReference type="ARBA" id="ARBA00004479"/>
    </source>
</evidence>
<keyword evidence="3 12" id="KW-0732">Signal</keyword>
<evidence type="ECO:0000256" key="8">
    <source>
        <dbReference type="ARBA" id="ARBA00023319"/>
    </source>
</evidence>
<evidence type="ECO:0000256" key="7">
    <source>
        <dbReference type="ARBA" id="ARBA00023180"/>
    </source>
</evidence>
<comment type="subcellular location">
    <subcellularLocation>
        <location evidence="1">Membrane</location>
        <topology evidence="1">Single-pass type I membrane protein</topology>
    </subcellularLocation>
</comment>
<feature type="compositionally biased region" description="Low complexity" evidence="10">
    <location>
        <begin position="134"/>
        <end position="157"/>
    </location>
</feature>
<dbReference type="GO" id="GO:0043277">
    <property type="term" value="P:apoptotic cell clearance"/>
    <property type="evidence" value="ECO:0007669"/>
    <property type="project" value="TreeGrafter"/>
</dbReference>
<keyword evidence="2 11" id="KW-0812">Transmembrane</keyword>
<evidence type="ECO:0000256" key="5">
    <source>
        <dbReference type="ARBA" id="ARBA00023136"/>
    </source>
</evidence>
<evidence type="ECO:0000256" key="2">
    <source>
        <dbReference type="ARBA" id="ARBA00022692"/>
    </source>
</evidence>
<dbReference type="FunFam" id="2.60.40.10:FF:000774">
    <property type="entry name" value="Hepatitis A virus cellular receptor 1"/>
    <property type="match status" value="1"/>
</dbReference>
<feature type="compositionally biased region" description="Polar residues" evidence="10">
    <location>
        <begin position="229"/>
        <end position="242"/>
    </location>
</feature>
<reference evidence="14 15" key="1">
    <citation type="submission" date="2024-01" db="EMBL/GenBank/DDBJ databases">
        <authorList>
            <person name="Alioto T."/>
            <person name="Alioto T."/>
            <person name="Gomez Garrido J."/>
        </authorList>
    </citation>
    <scope>NUCLEOTIDE SEQUENCE [LARGE SCALE GENOMIC DNA]</scope>
</reference>
<feature type="region of interest" description="Disordered" evidence="10">
    <location>
        <begin position="218"/>
        <end position="243"/>
    </location>
</feature>
<sequence length="389" mass="42429">MMTVRRFNSLLLLALLTVSGSNSTKVVGRAGEDVTLPCKYDFKSNGPTAVCWNQGSIPFSGCNDQIISTDGSKVTTRASSRYQLLGRLKDGDVSLTIRNTTKKDAGLYGCRVDIFGWFNDEKHDIDLTIEKAPSTSSTPTTETTEQTLQTEQTTNTSGQVTATESVPTSSNSIDPEPQQEDQDGGSVPVVLVCVLLLLIALVTAGVVVVIGRRWNQHKIPQQQQQQQQRTNTSVRFSSNSSALELHRRGTAVENIYQIDADGDGEGGGNNGGQIDVVFQTSERPIYLHPASVPRSIFLCGVQDHQKHLHPPIPAGSSGCFYHFMSICSEDQVAAAPVWYRTPTSWRQSVIPADGPLLLMSYLQDRVTSSPAQPTTFTLLDPLTEDRKTN</sequence>
<feature type="transmembrane region" description="Helical" evidence="11">
    <location>
        <begin position="187"/>
        <end position="210"/>
    </location>
</feature>
<keyword evidence="6" id="KW-1015">Disulfide bond</keyword>
<evidence type="ECO:0000256" key="11">
    <source>
        <dbReference type="SAM" id="Phobius"/>
    </source>
</evidence>
<keyword evidence="5 11" id="KW-0472">Membrane</keyword>
<dbReference type="AlphaFoldDB" id="A0AAV1Q7M1"/>
<keyword evidence="14" id="KW-0675">Receptor</keyword>
<dbReference type="InterPro" id="IPR036179">
    <property type="entry name" value="Ig-like_dom_sf"/>
</dbReference>
<proteinExistence type="inferred from homology"/>
<feature type="region of interest" description="Disordered" evidence="10">
    <location>
        <begin position="129"/>
        <end position="184"/>
    </location>
</feature>
<dbReference type="InterPro" id="IPR007110">
    <property type="entry name" value="Ig-like_dom"/>
</dbReference>
<evidence type="ECO:0000256" key="3">
    <source>
        <dbReference type="ARBA" id="ARBA00022729"/>
    </source>
</evidence>
<comment type="caution">
    <text evidence="14">The sequence shown here is derived from an EMBL/GenBank/DDBJ whole genome shotgun (WGS) entry which is preliminary data.</text>
</comment>
<accession>A0AAV1Q7M1</accession>